<evidence type="ECO:0000256" key="2">
    <source>
        <dbReference type="SAM" id="MobiDB-lite"/>
    </source>
</evidence>
<dbReference type="PANTHER" id="PTHR46082">
    <property type="entry name" value="ATP/GTP-BINDING PROTEIN-RELATED"/>
    <property type="match status" value="1"/>
</dbReference>
<dbReference type="SUPFAM" id="SSF53474">
    <property type="entry name" value="alpha/beta-Hydrolases"/>
    <property type="match status" value="1"/>
</dbReference>
<dbReference type="AlphaFoldDB" id="A0A4U9ETR3"/>
<dbReference type="SUPFAM" id="SSF48452">
    <property type="entry name" value="TPR-like"/>
    <property type="match status" value="2"/>
</dbReference>
<dbReference type="InterPro" id="IPR011990">
    <property type="entry name" value="TPR-like_helical_dom_sf"/>
</dbReference>
<keyword evidence="1" id="KW-0175">Coiled coil</keyword>
<feature type="region of interest" description="Disordered" evidence="2">
    <location>
        <begin position="1"/>
        <end position="33"/>
    </location>
</feature>
<dbReference type="NCBIfam" id="NF040586">
    <property type="entry name" value="FxSxx_TPR"/>
    <property type="match status" value="1"/>
</dbReference>
<accession>A0A4U9ETR3</accession>
<gene>
    <name evidence="3" type="ORF">MDCFG202_LOCUS518505</name>
</gene>
<evidence type="ECO:0000313" key="3">
    <source>
        <dbReference type="EMBL" id="CAG2005956.1"/>
    </source>
</evidence>
<dbReference type="PANTHER" id="PTHR46082:SF6">
    <property type="entry name" value="AAA+ ATPASE DOMAIN-CONTAINING PROTEIN-RELATED"/>
    <property type="match status" value="1"/>
</dbReference>
<dbReference type="InterPro" id="IPR029058">
    <property type="entry name" value="AB_hydrolase_fold"/>
</dbReference>
<evidence type="ECO:0000313" key="4">
    <source>
        <dbReference type="Proteomes" id="UP000746612"/>
    </source>
</evidence>
<reference evidence="3" key="1">
    <citation type="submission" date="2021-03" db="EMBL/GenBank/DDBJ databases">
        <authorList>
            <person name="Alouane T."/>
            <person name="Langin T."/>
            <person name="Bonhomme L."/>
        </authorList>
    </citation>
    <scope>NUCLEOTIDE SEQUENCE</scope>
    <source>
        <strain evidence="3">MDC_Fg202</strain>
    </source>
</reference>
<dbReference type="Gene3D" id="3.40.50.1820">
    <property type="entry name" value="alpha/beta hydrolase"/>
    <property type="match status" value="1"/>
</dbReference>
<dbReference type="Proteomes" id="UP000746612">
    <property type="component" value="Unassembled WGS sequence"/>
</dbReference>
<dbReference type="InterPro" id="IPR053137">
    <property type="entry name" value="NLR-like"/>
</dbReference>
<organism evidence="3 4">
    <name type="scientific">Gibberella zeae</name>
    <name type="common">Wheat head blight fungus</name>
    <name type="synonym">Fusarium graminearum</name>
    <dbReference type="NCBI Taxonomy" id="5518"/>
    <lineage>
        <taxon>Eukaryota</taxon>
        <taxon>Fungi</taxon>
        <taxon>Dikarya</taxon>
        <taxon>Ascomycota</taxon>
        <taxon>Pezizomycotina</taxon>
        <taxon>Sordariomycetes</taxon>
        <taxon>Hypocreomycetidae</taxon>
        <taxon>Hypocreales</taxon>
        <taxon>Nectriaceae</taxon>
        <taxon>Fusarium</taxon>
    </lineage>
</organism>
<dbReference type="SUPFAM" id="SSF52540">
    <property type="entry name" value="P-loop containing nucleoside triphosphate hydrolases"/>
    <property type="match status" value="1"/>
</dbReference>
<dbReference type="Pfam" id="PF13374">
    <property type="entry name" value="TPR_10"/>
    <property type="match status" value="4"/>
</dbReference>
<feature type="compositionally biased region" description="Basic and acidic residues" evidence="2">
    <location>
        <begin position="13"/>
        <end position="24"/>
    </location>
</feature>
<feature type="coiled-coil region" evidence="1">
    <location>
        <begin position="1006"/>
        <end position="1033"/>
    </location>
</feature>
<name>A0A4U9ETR3_GIBZA</name>
<dbReference type="InterPro" id="IPR027417">
    <property type="entry name" value="P-loop_NTPase"/>
</dbReference>
<dbReference type="Pfam" id="PF13424">
    <property type="entry name" value="TPR_12"/>
    <property type="match status" value="1"/>
</dbReference>
<sequence length="1105" mass="124906">MLSSLRRVFRTKSSLESKTKEKPASETSQNPLDRKRTTYLYSGVHILHKSENDDVDIVFVHGLKGDCYKTWKAGNATEPWPKTLLPLELGTARVLTYSYDSTVTGKGDVPSQNRISNHAQNLLAALATLRQNDDTSERPIIFVCHSLGGLALVMAHERAQQHLEDIANFTRGVIFLGTPHRGSSLAKIGELVSRSYGMIKETNTDIVRVLTEDSEVRARIQDSFLSLIKMRSKNEASMIDITCFYEELPTKRLGLIVPKHSAILPGYTAIAIHRNHAEMTKFSSSDEPGFQYVSGELKRWMKRIQQNPSKFQKQAVAHFMVPYTHNADFVGRAEILELLKSQLACLDTASHNTEHRRAALYGLGGVGKTQVAIAYSYWLQGVSKDTSIFWIHASSAERFSEGYANIAKQCNIPGYRDSGFDALTSVRDWLESKDSGKWMIIIDNADDMQMFVPQTEDTTKDRSLGQFIPDCANGTVLITTRNMQVGSRLTKGKHPIEVGKMDEHESTQLLRRGLQYGDETLMDLLQLSSRLEFLPLALVQAAAFIRENCIPVSEYLELLNGSENDVVELLSEEFEVGGRASDTPRPVAQTWMLSFQQIKRRYPFAGEVLSLMSWFDRQAIPLEFLEFYGEGKKRAESNIRMQLVKALGLLKAFCFVRTELGGNYNMHRLVQLVTRTWLTREGTVTVFAREALLAVSEFYPYGTFEDIDTCTIYLAHATSALRAPMAESEEDRLLRASILHRLGGYYLYQGRYNEAEKLQEESIAIRTELLEEDHPETLVVMSDLAATLCDQYRLDEAEVLEVRIMETWKRTRGEEHYQTLDAMSNLAVTLSSQGRPGEAEALNRHVMEVRKRILGEEHPDTLISMNNLSKTLLDQERPEEAIGIHRHVLEVQKRIQGPEHPDALLSMGNLARSLFSQGDLGETEELQKEVMDMTKRVLGEEHPMTLLSMQNLADTWRCMGEFCDPAMSIRIEVIGDALALYKECARLREQLLGPGHADTQETYAVLEVCQELLDRAIKELNAASTEQRRSKRQKHTTAGIRWSSPTQLLIRPLPAYLWESGRDPEFSDRYGPTLLCACSIPSWCFVLLLNTPDYSGDEVGTELIF</sequence>
<dbReference type="Gene3D" id="1.25.40.10">
    <property type="entry name" value="Tetratricopeptide repeat domain"/>
    <property type="match status" value="2"/>
</dbReference>
<evidence type="ECO:0000256" key="1">
    <source>
        <dbReference type="SAM" id="Coils"/>
    </source>
</evidence>
<dbReference type="EMBL" id="CAJPIJ010000184">
    <property type="protein sequence ID" value="CAG2005956.1"/>
    <property type="molecule type" value="Genomic_DNA"/>
</dbReference>
<dbReference type="Gene3D" id="3.40.50.300">
    <property type="entry name" value="P-loop containing nucleotide triphosphate hydrolases"/>
    <property type="match status" value="1"/>
</dbReference>
<protein>
    <submittedName>
        <fullName evidence="3">Uncharacterized protein</fullName>
    </submittedName>
</protein>
<comment type="caution">
    <text evidence="3">The sequence shown here is derived from an EMBL/GenBank/DDBJ whole genome shotgun (WGS) entry which is preliminary data.</text>
</comment>
<proteinExistence type="predicted"/>